<dbReference type="RefSeq" id="WP_351957108.1">
    <property type="nucleotide sequence ID" value="NZ_JBEOZM010000005.1"/>
</dbReference>
<evidence type="ECO:0000313" key="2">
    <source>
        <dbReference type="Proteomes" id="UP001490365"/>
    </source>
</evidence>
<sequence>MTVRQASAAPAADAFRGFGAEDTGLRAESLRQESGLLGRAAAV</sequence>
<accession>A0ABV1TEQ4</accession>
<comment type="caution">
    <text evidence="1">The sequence shown here is derived from an EMBL/GenBank/DDBJ whole genome shotgun (WGS) entry which is preliminary data.</text>
</comment>
<organism evidence="1 2">
    <name type="scientific">Streptomyces sp. 900105755</name>
    <dbReference type="NCBI Taxonomy" id="3154389"/>
    <lineage>
        <taxon>Bacteria</taxon>
        <taxon>Bacillati</taxon>
        <taxon>Actinomycetota</taxon>
        <taxon>Actinomycetes</taxon>
        <taxon>Kitasatosporales</taxon>
        <taxon>Streptomycetaceae</taxon>
        <taxon>Streptomyces</taxon>
    </lineage>
</organism>
<keyword evidence="2" id="KW-1185">Reference proteome</keyword>
<protein>
    <submittedName>
        <fullName evidence="1">Uncharacterized protein</fullName>
    </submittedName>
</protein>
<reference evidence="1 2" key="1">
    <citation type="submission" date="2024-06" db="EMBL/GenBank/DDBJ databases">
        <title>The Natural Products Discovery Center: Release of the First 8490 Sequenced Strains for Exploring Actinobacteria Biosynthetic Diversity.</title>
        <authorList>
            <person name="Kalkreuter E."/>
            <person name="Kautsar S.A."/>
            <person name="Yang D."/>
            <person name="Bader C.D."/>
            <person name="Teijaro C.N."/>
            <person name="Fluegel L."/>
            <person name="Davis C.M."/>
            <person name="Simpson J.R."/>
            <person name="Lauterbach L."/>
            <person name="Steele A.D."/>
            <person name="Gui C."/>
            <person name="Meng S."/>
            <person name="Li G."/>
            <person name="Viehrig K."/>
            <person name="Ye F."/>
            <person name="Su P."/>
            <person name="Kiefer A.F."/>
            <person name="Nichols A."/>
            <person name="Cepeda A.J."/>
            <person name="Yan W."/>
            <person name="Fan B."/>
            <person name="Jiang Y."/>
            <person name="Adhikari A."/>
            <person name="Zheng C.-J."/>
            <person name="Schuster L."/>
            <person name="Cowan T.M."/>
            <person name="Smanski M.J."/>
            <person name="Chevrette M.G."/>
            <person name="De Carvalho L.P.S."/>
            <person name="Shen B."/>
        </authorList>
    </citation>
    <scope>NUCLEOTIDE SEQUENCE [LARGE SCALE GENOMIC DNA]</scope>
    <source>
        <strain evidence="1 2">NPDC001694</strain>
    </source>
</reference>
<name>A0ABV1TEQ4_9ACTN</name>
<proteinExistence type="predicted"/>
<dbReference type="Proteomes" id="UP001490365">
    <property type="component" value="Unassembled WGS sequence"/>
</dbReference>
<dbReference type="EMBL" id="JBEOZM010000005">
    <property type="protein sequence ID" value="MER6268502.1"/>
    <property type="molecule type" value="Genomic_DNA"/>
</dbReference>
<gene>
    <name evidence="1" type="ORF">ABT211_14525</name>
</gene>
<evidence type="ECO:0000313" key="1">
    <source>
        <dbReference type="EMBL" id="MER6268502.1"/>
    </source>
</evidence>